<protein>
    <recommendedName>
        <fullName evidence="10">C2H2-type domain-containing protein</fullName>
    </recommendedName>
</protein>
<keyword evidence="4" id="KW-0863">Zinc-finger</keyword>
<evidence type="ECO:0000256" key="4">
    <source>
        <dbReference type="PROSITE-ProRule" id="PRU00042"/>
    </source>
</evidence>
<reference evidence="8 9" key="1">
    <citation type="submission" date="2022-05" db="EMBL/GenBank/DDBJ databases">
        <authorList>
            <consortium name="Genoscope - CEA"/>
            <person name="William W."/>
        </authorList>
    </citation>
    <scope>NUCLEOTIDE SEQUENCE [LARGE SCALE GENOMIC DNA]</scope>
</reference>
<feature type="region of interest" description="Disordered" evidence="5">
    <location>
        <begin position="287"/>
        <end position="487"/>
    </location>
</feature>
<feature type="compositionally biased region" description="Basic and acidic residues" evidence="5">
    <location>
        <begin position="452"/>
        <end position="469"/>
    </location>
</feature>
<feature type="compositionally biased region" description="Basic residues" evidence="5">
    <location>
        <begin position="405"/>
        <end position="416"/>
    </location>
</feature>
<evidence type="ECO:0000256" key="2">
    <source>
        <dbReference type="ARBA" id="ARBA00022670"/>
    </source>
</evidence>
<sequence length="736" mass="83692">MLDTLRDGKYQAVSCSLGTYTNSSLDTLLNIHSLRDISQQVKQEKTWLTKTPPLPNHQCALPGFLDVYQKLLFGNADDKVVINTGILTSDLANLTSNRWLNIAMINGFIDLLNAHHHNTMTAVFMLNDLLMLKDVDLQRHARSVMRGKQIKAIVFIINVAGGIKKTDVATPNKPGRHWSLLYIDAVENKWFYCDTLAWPPPTNINTTVNAILNVLAMEFPVFRKPAQGRFIAHKPEGNHRGSHQCTNGCFKNVPLQSCGSVCGVIVVKGAHSLDMFQRYRSATAWNPGHKPRITTRNRSEIYWDSPETIASDRPETNTSDGPETPTCDGTETMTDQEPPAVTEQKPPTETKQKSPPDTDKKPPTDTNQKPTHVTDQKPPPMTGKKSLPVTDQKPPVRTDQTLPRKATKSSREKKRKQALETDLKRETAKRSRQAIGLSVAKSLGKKPTPKTLKKEKQNQGQKIQEKRQEPAGQREGNKEEEIDRIGQETKLHRCPECDYICPKVSNMKRHMKRKHNLNSNNVTSQKGKCLCNECDRQFYRIKDLREHLSSSHGFIFKTDAIHLQNVKEFESWKAEVEENEGCSFVKVTGSKKHLSTGQKVEYFQCNRGGSYRPRRSGKRRQKSQGSCKIEKNCTSSMLLKYEDDGTITVDVCYTHYGHEIELQHVWLSKTKRQELAAKMQQGVPRDRILNDIREGVTEDQFLREHLVEKKDLFNIQRAFGLKDYQRHQNDLDSVLA</sequence>
<evidence type="ECO:0000259" key="6">
    <source>
        <dbReference type="PROSITE" id="PS50157"/>
    </source>
</evidence>
<dbReference type="InterPro" id="IPR038765">
    <property type="entry name" value="Papain-like_cys_pep_sf"/>
</dbReference>
<dbReference type="Gene3D" id="3.30.160.60">
    <property type="entry name" value="Classic Zinc Finger"/>
    <property type="match status" value="1"/>
</dbReference>
<proteinExistence type="inferred from homology"/>
<dbReference type="InterPro" id="IPR013087">
    <property type="entry name" value="Znf_C2H2_type"/>
</dbReference>
<keyword evidence="3" id="KW-0378">Hydrolase</keyword>
<evidence type="ECO:0000259" key="7">
    <source>
        <dbReference type="PROSITE" id="PS50600"/>
    </source>
</evidence>
<feature type="domain" description="C2H2-type" evidence="6">
    <location>
        <begin position="529"/>
        <end position="552"/>
    </location>
</feature>
<feature type="domain" description="Ubiquitin-like protease family profile" evidence="7">
    <location>
        <begin position="84"/>
        <end position="273"/>
    </location>
</feature>
<dbReference type="PROSITE" id="PS50600">
    <property type="entry name" value="ULP_PROTEASE"/>
    <property type="match status" value="1"/>
</dbReference>
<dbReference type="PROSITE" id="PS00028">
    <property type="entry name" value="ZINC_FINGER_C2H2_1"/>
    <property type="match status" value="2"/>
</dbReference>
<evidence type="ECO:0008006" key="10">
    <source>
        <dbReference type="Google" id="ProtNLM"/>
    </source>
</evidence>
<feature type="compositionally biased region" description="Basic and acidic residues" evidence="5">
    <location>
        <begin position="475"/>
        <end position="487"/>
    </location>
</feature>
<evidence type="ECO:0000256" key="5">
    <source>
        <dbReference type="SAM" id="MobiDB-lite"/>
    </source>
</evidence>
<dbReference type="PANTHER" id="PTHR33936:SF24">
    <property type="entry name" value="C2H2-TYPE DOMAIN-CONTAINING PROTEIN"/>
    <property type="match status" value="1"/>
</dbReference>
<feature type="compositionally biased region" description="Basic and acidic residues" evidence="5">
    <location>
        <begin position="417"/>
        <end position="429"/>
    </location>
</feature>
<evidence type="ECO:0000313" key="9">
    <source>
        <dbReference type="Proteomes" id="UP001159427"/>
    </source>
</evidence>
<dbReference type="InterPro" id="IPR003653">
    <property type="entry name" value="Peptidase_C48_C"/>
</dbReference>
<organism evidence="8 9">
    <name type="scientific">Porites evermanni</name>
    <dbReference type="NCBI Taxonomy" id="104178"/>
    <lineage>
        <taxon>Eukaryota</taxon>
        <taxon>Metazoa</taxon>
        <taxon>Cnidaria</taxon>
        <taxon>Anthozoa</taxon>
        <taxon>Hexacorallia</taxon>
        <taxon>Scleractinia</taxon>
        <taxon>Fungiina</taxon>
        <taxon>Poritidae</taxon>
        <taxon>Porites</taxon>
    </lineage>
</organism>
<dbReference type="Gene3D" id="3.40.395.10">
    <property type="entry name" value="Adenoviral Proteinase, Chain A"/>
    <property type="match status" value="1"/>
</dbReference>
<keyword evidence="4" id="KW-0479">Metal-binding</keyword>
<gene>
    <name evidence="8" type="ORF">PEVE_00037553</name>
</gene>
<dbReference type="SMART" id="SM00355">
    <property type="entry name" value="ZnF_C2H2"/>
    <property type="match status" value="2"/>
</dbReference>
<keyword evidence="9" id="KW-1185">Reference proteome</keyword>
<comment type="similarity">
    <text evidence="1">Belongs to the peptidase C48 family.</text>
</comment>
<name>A0ABN8T3W9_9CNID</name>
<dbReference type="Proteomes" id="UP001159427">
    <property type="component" value="Unassembled WGS sequence"/>
</dbReference>
<dbReference type="InterPro" id="IPR052797">
    <property type="entry name" value="RegFact_GeneExpr_CellDeath"/>
</dbReference>
<keyword evidence="2" id="KW-0645">Protease</keyword>
<evidence type="ECO:0000313" key="8">
    <source>
        <dbReference type="EMBL" id="CAH3198945.1"/>
    </source>
</evidence>
<evidence type="ECO:0000256" key="3">
    <source>
        <dbReference type="ARBA" id="ARBA00022801"/>
    </source>
</evidence>
<feature type="compositionally biased region" description="Polar residues" evidence="5">
    <location>
        <begin position="316"/>
        <end position="335"/>
    </location>
</feature>
<feature type="compositionally biased region" description="Basic and acidic residues" evidence="5">
    <location>
        <begin position="346"/>
        <end position="363"/>
    </location>
</feature>
<dbReference type="EMBL" id="CALNXI010006189">
    <property type="protein sequence ID" value="CAH3198945.1"/>
    <property type="molecule type" value="Genomic_DNA"/>
</dbReference>
<keyword evidence="4" id="KW-0862">Zinc</keyword>
<dbReference type="PANTHER" id="PTHR33936">
    <property type="entry name" value="PROTEIN CBG17840"/>
    <property type="match status" value="1"/>
</dbReference>
<dbReference type="Pfam" id="PF13909">
    <property type="entry name" value="zf-H2C2_5"/>
    <property type="match status" value="1"/>
</dbReference>
<dbReference type="SUPFAM" id="SSF54001">
    <property type="entry name" value="Cysteine proteinases"/>
    <property type="match status" value="1"/>
</dbReference>
<accession>A0ABN8T3W9</accession>
<evidence type="ECO:0000256" key="1">
    <source>
        <dbReference type="ARBA" id="ARBA00005234"/>
    </source>
</evidence>
<comment type="caution">
    <text evidence="8">The sequence shown here is derived from an EMBL/GenBank/DDBJ whole genome shotgun (WGS) entry which is preliminary data.</text>
</comment>
<dbReference type="PROSITE" id="PS50157">
    <property type="entry name" value="ZINC_FINGER_C2H2_2"/>
    <property type="match status" value="1"/>
</dbReference>